<gene>
    <name evidence="2" type="ORF">ICHIAU1_13930</name>
</gene>
<dbReference type="SUPFAM" id="SSF54631">
    <property type="entry name" value="CBS-domain pair"/>
    <property type="match status" value="1"/>
</dbReference>
<dbReference type="PANTHER" id="PTHR43080">
    <property type="entry name" value="CBS DOMAIN-CONTAINING PROTEIN CBSX3, MITOCHONDRIAL"/>
    <property type="match status" value="1"/>
</dbReference>
<dbReference type="GO" id="GO:0008773">
    <property type="term" value="F:[protein-PII] uridylyltransferase activity"/>
    <property type="evidence" value="ECO:0007669"/>
    <property type="project" value="InterPro"/>
</dbReference>
<dbReference type="OrthoDB" id="9808528at2"/>
<dbReference type="InterPro" id="IPR046342">
    <property type="entry name" value="CBS_dom_sf"/>
</dbReference>
<dbReference type="Pfam" id="PF00027">
    <property type="entry name" value="cNMP_binding"/>
    <property type="match status" value="1"/>
</dbReference>
<dbReference type="Gene3D" id="3.10.580.10">
    <property type="entry name" value="CBS-domain"/>
    <property type="match status" value="1"/>
</dbReference>
<dbReference type="Proteomes" id="UP000463961">
    <property type="component" value="Chromosome"/>
</dbReference>
<dbReference type="CDD" id="cd05401">
    <property type="entry name" value="NT_GlnE_GlnD_like"/>
    <property type="match status" value="1"/>
</dbReference>
<dbReference type="Gene3D" id="2.60.120.10">
    <property type="entry name" value="Jelly Rolls"/>
    <property type="match status" value="1"/>
</dbReference>
<dbReference type="InterPro" id="IPR014710">
    <property type="entry name" value="RmlC-like_jellyroll"/>
</dbReference>
<dbReference type="SMART" id="SM00116">
    <property type="entry name" value="CBS"/>
    <property type="match status" value="2"/>
</dbReference>
<dbReference type="AlphaFoldDB" id="A0A679IBL1"/>
<dbReference type="EMBL" id="AP022345">
    <property type="protein sequence ID" value="BBU69110.1"/>
    <property type="molecule type" value="Genomic_DNA"/>
</dbReference>
<keyword evidence="3" id="KW-1185">Reference proteome</keyword>
<dbReference type="PROSITE" id="PS51371">
    <property type="entry name" value="CBS"/>
    <property type="match status" value="2"/>
</dbReference>
<dbReference type="InterPro" id="IPR018821">
    <property type="entry name" value="DUF294_put_nucleoTrafse_sb-bd"/>
</dbReference>
<evidence type="ECO:0000313" key="2">
    <source>
        <dbReference type="EMBL" id="BBU69110.1"/>
    </source>
</evidence>
<dbReference type="PANTHER" id="PTHR43080:SF2">
    <property type="entry name" value="CBS DOMAIN-CONTAINING PROTEIN"/>
    <property type="match status" value="1"/>
</dbReference>
<dbReference type="InterPro" id="IPR051257">
    <property type="entry name" value="Diverse_CBS-Domain"/>
</dbReference>
<dbReference type="Pfam" id="PF03445">
    <property type="entry name" value="DUF294"/>
    <property type="match status" value="1"/>
</dbReference>
<dbReference type="Pfam" id="PF00571">
    <property type="entry name" value="CBS"/>
    <property type="match status" value="2"/>
</dbReference>
<organism evidence="2 3">
    <name type="scientific">Fluviibacter phosphoraccumulans</name>
    <dbReference type="NCBI Taxonomy" id="1751046"/>
    <lineage>
        <taxon>Bacteria</taxon>
        <taxon>Pseudomonadati</taxon>
        <taxon>Pseudomonadota</taxon>
        <taxon>Betaproteobacteria</taxon>
        <taxon>Rhodocyclales</taxon>
        <taxon>Fluviibacteraceae</taxon>
        <taxon>Fluviibacter</taxon>
    </lineage>
</organism>
<dbReference type="InterPro" id="IPR000644">
    <property type="entry name" value="CBS_dom"/>
</dbReference>
<dbReference type="SMART" id="SM00100">
    <property type="entry name" value="cNMP"/>
    <property type="match status" value="1"/>
</dbReference>
<dbReference type="CDD" id="cd00038">
    <property type="entry name" value="CAP_ED"/>
    <property type="match status" value="1"/>
</dbReference>
<keyword evidence="1" id="KW-0129">CBS domain</keyword>
<dbReference type="InterPro" id="IPR000595">
    <property type="entry name" value="cNMP-bd_dom"/>
</dbReference>
<reference evidence="3" key="1">
    <citation type="submission" date="2020-01" db="EMBL/GenBank/DDBJ databases">
        <title>Phosphoaccumulans saitamaens gen. nov., sp. nov., a polyphosphate accumulating bacterium isolated from surface river water.</title>
        <authorList>
            <person name="Watanabe K."/>
            <person name="Suda W."/>
        </authorList>
    </citation>
    <scope>NUCLEOTIDE SEQUENCE [LARGE SCALE GENOMIC DNA]</scope>
    <source>
        <strain evidence="3">ICHIAU1</strain>
    </source>
</reference>
<dbReference type="Pfam" id="PF10335">
    <property type="entry name" value="DUF294_C"/>
    <property type="match status" value="1"/>
</dbReference>
<dbReference type="InterPro" id="IPR005105">
    <property type="entry name" value="GlnD_Uridyltrans_N"/>
</dbReference>
<accession>A0A679IBL1</accession>
<dbReference type="SUPFAM" id="SSF51206">
    <property type="entry name" value="cAMP-binding domain-like"/>
    <property type="match status" value="1"/>
</dbReference>
<protein>
    <submittedName>
        <fullName evidence="2">Cyclic nucleotide-binding protein</fullName>
    </submittedName>
</protein>
<proteinExistence type="predicted"/>
<name>A0A679IBL1_9RHOO</name>
<dbReference type="InterPro" id="IPR018490">
    <property type="entry name" value="cNMP-bd_dom_sf"/>
</dbReference>
<evidence type="ECO:0000313" key="3">
    <source>
        <dbReference type="Proteomes" id="UP000463961"/>
    </source>
</evidence>
<dbReference type="PROSITE" id="PS50042">
    <property type="entry name" value="CNMP_BINDING_3"/>
    <property type="match status" value="1"/>
</dbReference>
<dbReference type="RefSeq" id="WP_162050155.1">
    <property type="nucleotide sequence ID" value="NZ_AP019011.1"/>
</dbReference>
<sequence length="628" mass="70174">MITTDTLSKVRTYPPFDQLEDDASSFLQPKLSEVTKPEGEVIVSPQQGAARSIFIIIEGKVRATSPTTDASEAEEWTLSPGEFFPIRAVTTHQASAYTFRAAQPCKLLEIDAASFQKLLEISPVISRHCNNYLARLVSESRKQLQSQFAQQAVESQSLNTRLQDLVKRQAIAVTENTPILDAIRIMGDEETGSVIVVNHQQTPIGLMTQTDVVRRVILGGVYLQNSIAEVMTVPPAVLQQSATAYDAMLAMAAHGIRHLIIVDDGGKLTGVISERDLFALQRVGLGQVRRKIEKAENAFELKSAMRDIQHTVFNMLAQGVGAEQLTRFISTLNDAITDRVLRLNLAKHDLKEIQWTWLAFGSEGREEQTLSTDQDNGIVYLVGAEQDASALKARLMAFALDVNNDLDTVGFPLCQGEIMANNPKWCMTLEEWQDCFRHWIREPHPDALLNATIFFDFRALFGRFDLAERMAEALTRESHNNSGFLRMLASNAMSATPPLGVIRDFQTEADENGEPFIDLKKFGARIFVDAARVMALANGIHTPSTATRLRDTSQCKGGTGADTEAYIEAFHFIQLMRLRLQHLDLKDGGVGNNRIYIKRLNQLDRRILKEAFKQAKNLQQRLKLSYQL</sequence>
<evidence type="ECO:0000256" key="1">
    <source>
        <dbReference type="ARBA" id="ARBA00023122"/>
    </source>
</evidence>